<gene>
    <name evidence="11" type="ORF">COHA_010033</name>
</gene>
<keyword evidence="3" id="KW-0158">Chromosome</keyword>
<keyword evidence="6" id="KW-0995">Kinetochore</keyword>
<dbReference type="PANTHER" id="PTHR15459:SF3">
    <property type="entry name" value="POLYAMINE-MODULATED FACTOR 1"/>
    <property type="match status" value="1"/>
</dbReference>
<evidence type="ECO:0000256" key="9">
    <source>
        <dbReference type="ARBA" id="ARBA00023328"/>
    </source>
</evidence>
<name>A0AAD5DH43_9CHLO</name>
<proteinExistence type="predicted"/>
<evidence type="ECO:0000256" key="7">
    <source>
        <dbReference type="ARBA" id="ARBA00023242"/>
    </source>
</evidence>
<evidence type="ECO:0000256" key="1">
    <source>
        <dbReference type="ARBA" id="ARBA00004123"/>
    </source>
</evidence>
<reference evidence="11" key="1">
    <citation type="submission" date="2020-11" db="EMBL/GenBank/DDBJ databases">
        <title>Chlorella ohadii genome sequencing and assembly.</title>
        <authorList>
            <person name="Murik O."/>
            <person name="Treves H."/>
            <person name="Kedem I."/>
            <person name="Shotland Y."/>
            <person name="Kaplan A."/>
        </authorList>
    </citation>
    <scope>NUCLEOTIDE SEQUENCE</scope>
    <source>
        <strain evidence="11">1</strain>
    </source>
</reference>
<feature type="coiled-coil region" evidence="10">
    <location>
        <begin position="129"/>
        <end position="170"/>
    </location>
</feature>
<evidence type="ECO:0000313" key="12">
    <source>
        <dbReference type="Proteomes" id="UP001205105"/>
    </source>
</evidence>
<keyword evidence="12" id="KW-1185">Reference proteome</keyword>
<evidence type="ECO:0000313" key="11">
    <source>
        <dbReference type="EMBL" id="KAI7836064.1"/>
    </source>
</evidence>
<dbReference type="GO" id="GO:0005634">
    <property type="term" value="C:nucleus"/>
    <property type="evidence" value="ECO:0007669"/>
    <property type="project" value="UniProtKB-SubCell"/>
</dbReference>
<keyword evidence="8" id="KW-0131">Cell cycle</keyword>
<evidence type="ECO:0000256" key="2">
    <source>
        <dbReference type="ARBA" id="ARBA00004629"/>
    </source>
</evidence>
<evidence type="ECO:0000256" key="3">
    <source>
        <dbReference type="ARBA" id="ARBA00022454"/>
    </source>
</evidence>
<dbReference type="GO" id="GO:0000444">
    <property type="term" value="C:MIS12/MIND type complex"/>
    <property type="evidence" value="ECO:0007669"/>
    <property type="project" value="InterPro"/>
</dbReference>
<accession>A0AAD5DH43</accession>
<dbReference type="Proteomes" id="UP001205105">
    <property type="component" value="Unassembled WGS sequence"/>
</dbReference>
<keyword evidence="7" id="KW-0539">Nucleus</keyword>
<keyword evidence="4" id="KW-0132">Cell division</keyword>
<organism evidence="11 12">
    <name type="scientific">Chlorella ohadii</name>
    <dbReference type="NCBI Taxonomy" id="2649997"/>
    <lineage>
        <taxon>Eukaryota</taxon>
        <taxon>Viridiplantae</taxon>
        <taxon>Chlorophyta</taxon>
        <taxon>core chlorophytes</taxon>
        <taxon>Trebouxiophyceae</taxon>
        <taxon>Chlorellales</taxon>
        <taxon>Chlorellaceae</taxon>
        <taxon>Chlorella clade</taxon>
        <taxon>Chlorella</taxon>
    </lineage>
</organism>
<evidence type="ECO:0000256" key="6">
    <source>
        <dbReference type="ARBA" id="ARBA00022838"/>
    </source>
</evidence>
<keyword evidence="9" id="KW-0137">Centromere</keyword>
<dbReference type="PANTHER" id="PTHR15459">
    <property type="entry name" value="POLYAMINE-MODULATED FACTOR 1"/>
    <property type="match status" value="1"/>
</dbReference>
<dbReference type="GO" id="GO:0051301">
    <property type="term" value="P:cell division"/>
    <property type="evidence" value="ECO:0007669"/>
    <property type="project" value="UniProtKB-KW"/>
</dbReference>
<evidence type="ECO:0000256" key="5">
    <source>
        <dbReference type="ARBA" id="ARBA00022776"/>
    </source>
</evidence>
<evidence type="ECO:0000256" key="8">
    <source>
        <dbReference type="ARBA" id="ARBA00023306"/>
    </source>
</evidence>
<sequence length="197" mass="21522">MPADAKAPSRRHGRRLRALGDAFHRTVKYALRPVDQEAFAQLFPTLRDGLVASLYEAFKQVVHQMRVFAEAEYEEAAEEHGLRDKLAALEELCEAQGVADGDSSAAAAESGSARQPGLGPTNAIRLSLLRAKQAEAEQLRRVLAEVQAANEQLAAQREERRRAAQDLLAKSQPLAAQLEPVHVSSKAWANRVVEPVG</sequence>
<comment type="caution">
    <text evidence="11">The sequence shown here is derived from an EMBL/GenBank/DDBJ whole genome shotgun (WGS) entry which is preliminary data.</text>
</comment>
<comment type="subcellular location">
    <subcellularLocation>
        <location evidence="2">Chromosome</location>
        <location evidence="2">Centromere</location>
        <location evidence="2">Kinetochore</location>
    </subcellularLocation>
    <subcellularLocation>
        <location evidence="1">Nucleus</location>
    </subcellularLocation>
</comment>
<evidence type="ECO:0000256" key="4">
    <source>
        <dbReference type="ARBA" id="ARBA00022618"/>
    </source>
</evidence>
<dbReference type="InterPro" id="IPR007128">
    <property type="entry name" value="PMF1/Nnf1"/>
</dbReference>
<keyword evidence="10" id="KW-0175">Coiled coil</keyword>
<keyword evidence="5" id="KW-0498">Mitosis</keyword>
<dbReference type="AlphaFoldDB" id="A0AAD5DH43"/>
<dbReference type="Pfam" id="PF03980">
    <property type="entry name" value="Nnf1"/>
    <property type="match status" value="1"/>
</dbReference>
<dbReference type="EMBL" id="JADXDR010000206">
    <property type="protein sequence ID" value="KAI7836064.1"/>
    <property type="molecule type" value="Genomic_DNA"/>
</dbReference>
<evidence type="ECO:0000256" key="10">
    <source>
        <dbReference type="SAM" id="Coils"/>
    </source>
</evidence>
<dbReference type="GO" id="GO:0007059">
    <property type="term" value="P:chromosome segregation"/>
    <property type="evidence" value="ECO:0007669"/>
    <property type="project" value="TreeGrafter"/>
</dbReference>
<protein>
    <submittedName>
        <fullName evidence="11">Uncharacterized protein</fullName>
    </submittedName>
</protein>